<reference evidence="2" key="1">
    <citation type="submission" date="2016-01" db="EMBL/GenBank/DDBJ databases">
        <authorList>
            <person name="Mitreva M."/>
            <person name="Pepin K.H."/>
            <person name="Mihindukulasuriya K.A."/>
            <person name="Fulton R."/>
            <person name="Fronick C."/>
            <person name="O'Laughlin M."/>
            <person name="Miner T."/>
            <person name="Herter B."/>
            <person name="Rosa B.A."/>
            <person name="Cordes M."/>
            <person name="Tomlinson C."/>
            <person name="Wollam A."/>
            <person name="Palsikar V.B."/>
            <person name="Mardis E.R."/>
            <person name="Wilson R.K."/>
        </authorList>
    </citation>
    <scope>NUCLEOTIDE SEQUENCE [LARGE SCALE GENOMIC DNA]</scope>
    <source>
        <strain evidence="2">DNF00729</strain>
    </source>
</reference>
<sequence>MLCTLFMSLPYIISPSRTNFYKHYDSKSIPNAIPNPTFADKRRFPRHCKTEFLPLKL</sequence>
<keyword evidence="2" id="KW-1185">Reference proteome</keyword>
<accession>A0A134AL08</accession>
<gene>
    <name evidence="1" type="ORF">HMPREF1863_00120</name>
</gene>
<protein>
    <submittedName>
        <fullName evidence="1">Uncharacterized protein</fullName>
    </submittedName>
</protein>
<dbReference type="AlphaFoldDB" id="A0A134AL08"/>
<organism evidence="1 2">
    <name type="scientific">Aedoeadaptatus coxii</name>
    <dbReference type="NCBI Taxonomy" id="755172"/>
    <lineage>
        <taxon>Bacteria</taxon>
        <taxon>Bacillati</taxon>
        <taxon>Bacillota</taxon>
        <taxon>Tissierellia</taxon>
        <taxon>Tissierellales</taxon>
        <taxon>Peptoniphilaceae</taxon>
        <taxon>Aedoeadaptatus</taxon>
    </lineage>
</organism>
<proteinExistence type="predicted"/>
<name>A0A134AL08_9FIRM</name>
<dbReference type="Proteomes" id="UP000070442">
    <property type="component" value="Unassembled WGS sequence"/>
</dbReference>
<dbReference type="EMBL" id="LSDG01000002">
    <property type="protein sequence ID" value="KXB68408.1"/>
    <property type="molecule type" value="Genomic_DNA"/>
</dbReference>
<dbReference type="STRING" id="755172.HMPREF1863_00120"/>
<evidence type="ECO:0000313" key="2">
    <source>
        <dbReference type="Proteomes" id="UP000070442"/>
    </source>
</evidence>
<comment type="caution">
    <text evidence="1">The sequence shown here is derived from an EMBL/GenBank/DDBJ whole genome shotgun (WGS) entry which is preliminary data.</text>
</comment>
<evidence type="ECO:0000313" key="1">
    <source>
        <dbReference type="EMBL" id="KXB68408.1"/>
    </source>
</evidence>
<dbReference type="PATRIC" id="fig|755172.3.peg.116"/>